<sequence>MVKIDLRSISVQLLVFILIVAIVPVVILTLANNMTLTGIESSVYKDKIDDSAAIAAKTIDGVVVEDGLITDKMALDPGLIAAVKKDDRKAIKAIVDRYQKDYPEFNMVTVTNTEAAVLARASNDVSGDKMSEVEVAAALKGTRTNEMDLISAAAIKNNGLDSYIAATKTQEGLGIVSCVPIKDESGAIIGALYTADLQNNQNELVDQVGEASEGYSTLFQGDVRVCTNLKDASGNRIVGTKSSPEVAARVLDKGETFEDLLTVNGIPMMVRYVPVKNGEDKVVGMLFVGYDIRAMQSQINNSNMNAIIIGVILTIASIGVGFIIVRRITGPIKRLVKAADSVAAGNLDASMETGAKGGEVGQLTEAITKMVANIKERIAFNESILKAINDPMSVYDNERNITYMNDVAAKAIGVDPKAVIGKKCYDVYTSPACRTNCAVLECWKRKEPVNNFETTVKAADGSEVWIRGNASPIYDNHGRIIGGMELFKDITRERADQQKIREAQKEAQEKAVYSESILKSIKAIHLVLNSKFQIEYLNDAAEQYLGTKLAECKDKPISDLVSLKVRPDAPRSVLSTGQDLIGVEDVMVIVRSGKAIPIRLDMSAMRDLSGKIIGVSFIANDITRQQEAQENLKAIIRTVNDVAGRVAAAAQHSSEAAGQAMVSSRQISESITQIAAGSQSQAKEVENISSLIQTISTDARDVSKGAQTASNKMKEASEATKKVDEASKLAMHKMADIRVSVDDSAAIIKDLGEKSKQIGKIVDVINSIASQTNLLALNAAIEAARAGEAGRGFAVVAEEVRKLAEDSAKSTSQISDLISQIREQTDRAVMSMDKGTAEVASGSDVVAKALKSVEEISRLVDEVAEVALNVSTATEKQVSSTMEIARAIEQISAVVEESAASTEEVSASAEESTSTMEETANIAQQVLKMAEELKTEVNKLKVE</sequence>
<dbReference type="Proteomes" id="UP000000663">
    <property type="component" value="Chromosome"/>
</dbReference>
<dbReference type="AlphaFoldDB" id="Q0W406"/>
<evidence type="ECO:0000256" key="14">
    <source>
        <dbReference type="PROSITE-ProRule" id="PRU00284"/>
    </source>
</evidence>
<evidence type="ECO:0000256" key="3">
    <source>
        <dbReference type="ARBA" id="ARBA00022553"/>
    </source>
</evidence>
<evidence type="ECO:0000256" key="11">
    <source>
        <dbReference type="ARBA" id="ARBA00023136"/>
    </source>
</evidence>
<dbReference type="GO" id="GO:0005886">
    <property type="term" value="C:plasma membrane"/>
    <property type="evidence" value="ECO:0007669"/>
    <property type="project" value="UniProtKB-SubCell"/>
</dbReference>
<evidence type="ECO:0000256" key="6">
    <source>
        <dbReference type="ARBA" id="ARBA00022741"/>
    </source>
</evidence>
<dbReference type="SMART" id="SM00091">
    <property type="entry name" value="PAS"/>
    <property type="match status" value="2"/>
</dbReference>
<dbReference type="Gene3D" id="3.30.450.20">
    <property type="entry name" value="PAS domain"/>
    <property type="match status" value="3"/>
</dbReference>
<feature type="domain" description="PAS" evidence="18">
    <location>
        <begin position="384"/>
        <end position="422"/>
    </location>
</feature>
<keyword evidence="6" id="KW-0547">Nucleotide-binding</keyword>
<comment type="similarity">
    <text evidence="13">Belongs to the methyl-accepting chemotaxis (MCP) protein family.</text>
</comment>
<dbReference type="PROSITE" id="PS50885">
    <property type="entry name" value="HAMP"/>
    <property type="match status" value="1"/>
</dbReference>
<dbReference type="InterPro" id="IPR000700">
    <property type="entry name" value="PAS-assoc_C"/>
</dbReference>
<dbReference type="InterPro" id="IPR013767">
    <property type="entry name" value="PAS_fold"/>
</dbReference>
<evidence type="ECO:0000256" key="8">
    <source>
        <dbReference type="ARBA" id="ARBA00022840"/>
    </source>
</evidence>
<feature type="domain" description="Methyl-accepting transducer" evidence="17">
    <location>
        <begin position="656"/>
        <end position="892"/>
    </location>
</feature>
<feature type="transmembrane region" description="Helical" evidence="16">
    <location>
        <begin position="304"/>
        <end position="325"/>
    </location>
</feature>
<dbReference type="GO" id="GO:0016301">
    <property type="term" value="F:kinase activity"/>
    <property type="evidence" value="ECO:0007669"/>
    <property type="project" value="UniProtKB-KW"/>
</dbReference>
<dbReference type="PATRIC" id="fig|351160.9.peg.1392"/>
<dbReference type="SMART" id="SM00304">
    <property type="entry name" value="HAMP"/>
    <property type="match status" value="1"/>
</dbReference>
<dbReference type="SUPFAM" id="SSF58104">
    <property type="entry name" value="Methyl-accepting chemotaxis protein (MCP) signaling domain"/>
    <property type="match status" value="1"/>
</dbReference>
<dbReference type="PANTHER" id="PTHR32089:SF114">
    <property type="entry name" value="METHYL-ACCEPTING CHEMOTAXIS PROTEIN MCPB"/>
    <property type="match status" value="1"/>
</dbReference>
<dbReference type="Pfam" id="PF17202">
    <property type="entry name" value="sCache_3_3"/>
    <property type="match status" value="1"/>
</dbReference>
<dbReference type="Pfam" id="PF00989">
    <property type="entry name" value="PAS"/>
    <property type="match status" value="1"/>
</dbReference>
<feature type="domain" description="HAMP" evidence="20">
    <location>
        <begin position="326"/>
        <end position="379"/>
    </location>
</feature>
<evidence type="ECO:0000256" key="7">
    <source>
        <dbReference type="ARBA" id="ARBA00022777"/>
    </source>
</evidence>
<keyword evidence="8" id="KW-0067">ATP-binding</keyword>
<keyword evidence="10" id="KW-0902">Two-component regulatory system</keyword>
<keyword evidence="15" id="KW-0175">Coiled coil</keyword>
<keyword evidence="5 16" id="KW-0812">Transmembrane</keyword>
<evidence type="ECO:0000256" key="15">
    <source>
        <dbReference type="SAM" id="Coils"/>
    </source>
</evidence>
<keyword evidence="4" id="KW-0808">Transferase</keyword>
<evidence type="ECO:0000259" key="20">
    <source>
        <dbReference type="PROSITE" id="PS50885"/>
    </source>
</evidence>
<evidence type="ECO:0000256" key="1">
    <source>
        <dbReference type="ARBA" id="ARBA00004651"/>
    </source>
</evidence>
<feature type="coiled-coil region" evidence="15">
    <location>
        <begin position="916"/>
        <end position="943"/>
    </location>
</feature>
<dbReference type="GeneID" id="77145382"/>
<dbReference type="CDD" id="cd11386">
    <property type="entry name" value="MCP_signal"/>
    <property type="match status" value="1"/>
</dbReference>
<dbReference type="SUPFAM" id="SSF55785">
    <property type="entry name" value="PYP-like sensor domain (PAS domain)"/>
    <property type="match status" value="2"/>
</dbReference>
<keyword evidence="22" id="KW-1185">Reference proteome</keyword>
<keyword evidence="12 14" id="KW-0807">Transducer</keyword>
<dbReference type="Gene3D" id="6.10.340.10">
    <property type="match status" value="1"/>
</dbReference>
<dbReference type="InterPro" id="IPR004089">
    <property type="entry name" value="MCPsignal_dom"/>
</dbReference>
<dbReference type="InterPro" id="IPR001610">
    <property type="entry name" value="PAC"/>
</dbReference>
<feature type="domain" description="PAC" evidence="19">
    <location>
        <begin position="450"/>
        <end position="502"/>
    </location>
</feature>
<dbReference type="STRING" id="351160.RCIX1656"/>
<dbReference type="GO" id="GO:0006355">
    <property type="term" value="P:regulation of DNA-templated transcription"/>
    <property type="evidence" value="ECO:0007669"/>
    <property type="project" value="InterPro"/>
</dbReference>
<dbReference type="Gene3D" id="1.10.287.950">
    <property type="entry name" value="Methyl-accepting chemotaxis protein"/>
    <property type="match status" value="1"/>
</dbReference>
<dbReference type="PROSITE" id="PS50113">
    <property type="entry name" value="PAC"/>
    <property type="match status" value="2"/>
</dbReference>
<evidence type="ECO:0000259" key="18">
    <source>
        <dbReference type="PROSITE" id="PS50112"/>
    </source>
</evidence>
<dbReference type="SUPFAM" id="SSF103190">
    <property type="entry name" value="Sensory domain-like"/>
    <property type="match status" value="2"/>
</dbReference>
<feature type="domain" description="PAC" evidence="19">
    <location>
        <begin position="581"/>
        <end position="634"/>
    </location>
</feature>
<dbReference type="PROSITE" id="PS50112">
    <property type="entry name" value="PAS"/>
    <property type="match status" value="1"/>
</dbReference>
<protein>
    <submittedName>
        <fullName evidence="21">Signal transduction histidine kinase</fullName>
    </submittedName>
</protein>
<dbReference type="InterPro" id="IPR003660">
    <property type="entry name" value="HAMP_dom"/>
</dbReference>
<dbReference type="SMART" id="SM00086">
    <property type="entry name" value="PAC"/>
    <property type="match status" value="2"/>
</dbReference>
<evidence type="ECO:0000256" key="10">
    <source>
        <dbReference type="ARBA" id="ARBA00023012"/>
    </source>
</evidence>
<evidence type="ECO:0000256" key="2">
    <source>
        <dbReference type="ARBA" id="ARBA00022475"/>
    </source>
</evidence>
<dbReference type="InterPro" id="IPR035965">
    <property type="entry name" value="PAS-like_dom_sf"/>
</dbReference>
<dbReference type="Pfam" id="PF00672">
    <property type="entry name" value="HAMP"/>
    <property type="match status" value="1"/>
</dbReference>
<dbReference type="Pfam" id="PF00015">
    <property type="entry name" value="MCPsignal"/>
    <property type="match status" value="1"/>
</dbReference>
<evidence type="ECO:0000256" key="9">
    <source>
        <dbReference type="ARBA" id="ARBA00022989"/>
    </source>
</evidence>
<evidence type="ECO:0000256" key="16">
    <source>
        <dbReference type="SAM" id="Phobius"/>
    </source>
</evidence>
<organism evidence="21 22">
    <name type="scientific">Methanocella arvoryzae (strain DSM 22066 / NBRC 105507 / MRE50)</name>
    <dbReference type="NCBI Taxonomy" id="351160"/>
    <lineage>
        <taxon>Archaea</taxon>
        <taxon>Methanobacteriati</taxon>
        <taxon>Methanobacteriota</taxon>
        <taxon>Stenosarchaea group</taxon>
        <taxon>Methanomicrobia</taxon>
        <taxon>Methanocellales</taxon>
        <taxon>Methanocellaceae</taxon>
        <taxon>Methanocella</taxon>
    </lineage>
</organism>
<dbReference type="SMART" id="SM00283">
    <property type="entry name" value="MA"/>
    <property type="match status" value="1"/>
</dbReference>
<evidence type="ECO:0000256" key="13">
    <source>
        <dbReference type="ARBA" id="ARBA00029447"/>
    </source>
</evidence>
<dbReference type="Pfam" id="PF13426">
    <property type="entry name" value="PAS_9"/>
    <property type="match status" value="1"/>
</dbReference>
<keyword evidence="11 16" id="KW-0472">Membrane</keyword>
<evidence type="ECO:0000313" key="21">
    <source>
        <dbReference type="EMBL" id="CAJ36887.1"/>
    </source>
</evidence>
<reference evidence="21 22" key="1">
    <citation type="journal article" date="2006" name="Science">
        <title>Genome of rice cluster I archaea -- the key methane producers in the rice rhizosphere.</title>
        <authorList>
            <person name="Erkel C."/>
            <person name="Kube M."/>
            <person name="Reinhardt R."/>
            <person name="Liesack W."/>
        </authorList>
    </citation>
    <scope>NUCLEOTIDE SEQUENCE [LARGE SCALE GENOMIC DNA]</scope>
    <source>
        <strain evidence="22">DSM 22066 / NBRC 105507 / MRE50</strain>
    </source>
</reference>
<dbReference type="CDD" id="cd06225">
    <property type="entry name" value="HAMP"/>
    <property type="match status" value="1"/>
</dbReference>
<evidence type="ECO:0000256" key="4">
    <source>
        <dbReference type="ARBA" id="ARBA00022679"/>
    </source>
</evidence>
<accession>Q0W406</accession>
<comment type="subcellular location">
    <subcellularLocation>
        <location evidence="1">Cell membrane</location>
        <topology evidence="1">Multi-pass membrane protein</topology>
    </subcellularLocation>
</comment>
<dbReference type="EMBL" id="AM114193">
    <property type="protein sequence ID" value="CAJ36887.1"/>
    <property type="molecule type" value="Genomic_DNA"/>
</dbReference>
<dbReference type="eggNOG" id="arCOG02342">
    <property type="taxonomic scope" value="Archaea"/>
</dbReference>
<dbReference type="InterPro" id="IPR033463">
    <property type="entry name" value="sCache_3"/>
</dbReference>
<dbReference type="OrthoDB" id="106630at2157"/>
<proteinExistence type="inferred from homology"/>
<dbReference type="GO" id="GO:0000160">
    <property type="term" value="P:phosphorelay signal transduction system"/>
    <property type="evidence" value="ECO:0007669"/>
    <property type="project" value="UniProtKB-KW"/>
</dbReference>
<evidence type="ECO:0000256" key="5">
    <source>
        <dbReference type="ARBA" id="ARBA00022692"/>
    </source>
</evidence>
<evidence type="ECO:0000259" key="17">
    <source>
        <dbReference type="PROSITE" id="PS50111"/>
    </source>
</evidence>
<dbReference type="PANTHER" id="PTHR32089">
    <property type="entry name" value="METHYL-ACCEPTING CHEMOTAXIS PROTEIN MCPB"/>
    <property type="match status" value="1"/>
</dbReference>
<keyword evidence="2" id="KW-1003">Cell membrane</keyword>
<dbReference type="InterPro" id="IPR029151">
    <property type="entry name" value="Sensor-like_sf"/>
</dbReference>
<evidence type="ECO:0000259" key="19">
    <source>
        <dbReference type="PROSITE" id="PS50113"/>
    </source>
</evidence>
<gene>
    <name evidence="21" type="ORF">RCIX1656</name>
</gene>
<dbReference type="SUPFAM" id="SSF158472">
    <property type="entry name" value="HAMP domain-like"/>
    <property type="match status" value="1"/>
</dbReference>
<dbReference type="InterPro" id="IPR000014">
    <property type="entry name" value="PAS"/>
</dbReference>
<dbReference type="GO" id="GO:0005524">
    <property type="term" value="F:ATP binding"/>
    <property type="evidence" value="ECO:0007669"/>
    <property type="project" value="UniProtKB-KW"/>
</dbReference>
<dbReference type="PROSITE" id="PS50111">
    <property type="entry name" value="CHEMOTAXIS_TRANSDUC_2"/>
    <property type="match status" value="1"/>
</dbReference>
<dbReference type="RefSeq" id="WP_012035676.1">
    <property type="nucleotide sequence ID" value="NC_009464.1"/>
</dbReference>
<evidence type="ECO:0000313" key="22">
    <source>
        <dbReference type="Proteomes" id="UP000000663"/>
    </source>
</evidence>
<feature type="transmembrane region" description="Helical" evidence="16">
    <location>
        <begin position="12"/>
        <end position="31"/>
    </location>
</feature>
<name>Q0W406_METAR</name>
<keyword evidence="7 21" id="KW-0418">Kinase</keyword>
<keyword evidence="3" id="KW-0597">Phosphoprotein</keyword>
<evidence type="ECO:0000256" key="12">
    <source>
        <dbReference type="ARBA" id="ARBA00023224"/>
    </source>
</evidence>
<dbReference type="CDD" id="cd00130">
    <property type="entry name" value="PAS"/>
    <property type="match status" value="2"/>
</dbReference>
<dbReference type="KEGG" id="rci:RCIX1656"/>
<keyword evidence="9 16" id="KW-1133">Transmembrane helix</keyword>
<dbReference type="NCBIfam" id="TIGR00229">
    <property type="entry name" value="sensory_box"/>
    <property type="match status" value="2"/>
</dbReference>